<evidence type="ECO:0000313" key="3">
    <source>
        <dbReference type="EMBL" id="SCW93610.1"/>
    </source>
</evidence>
<keyword evidence="1" id="KW-0812">Transmembrane</keyword>
<protein>
    <submittedName>
        <fullName evidence="3">Tripartite tricarboxylate transporter TctB family protein</fullName>
    </submittedName>
</protein>
<dbReference type="InterPro" id="IPR009936">
    <property type="entry name" value="DUF1468"/>
</dbReference>
<proteinExistence type="predicted"/>
<dbReference type="AlphaFoldDB" id="A0A1G4UIX1"/>
<keyword evidence="1" id="KW-0472">Membrane</keyword>
<feature type="domain" description="DUF1468" evidence="2">
    <location>
        <begin position="6"/>
        <end position="151"/>
    </location>
</feature>
<keyword evidence="4" id="KW-1185">Reference proteome</keyword>
<feature type="transmembrane region" description="Helical" evidence="1">
    <location>
        <begin position="126"/>
        <end position="148"/>
    </location>
</feature>
<evidence type="ECO:0000259" key="2">
    <source>
        <dbReference type="Pfam" id="PF07331"/>
    </source>
</evidence>
<dbReference type="STRING" id="177413.SAMN05660859_3984"/>
<reference evidence="4" key="1">
    <citation type="submission" date="2016-10" db="EMBL/GenBank/DDBJ databases">
        <authorList>
            <person name="Varghese N."/>
            <person name="Submissions S."/>
        </authorList>
    </citation>
    <scope>NUCLEOTIDE SEQUENCE [LARGE SCALE GENOMIC DNA]</scope>
    <source>
        <strain evidence="4">CGMCC 1.1761</strain>
    </source>
</reference>
<organism evidence="3 4">
    <name type="scientific">Ancylobacter rudongensis</name>
    <dbReference type="NCBI Taxonomy" id="177413"/>
    <lineage>
        <taxon>Bacteria</taxon>
        <taxon>Pseudomonadati</taxon>
        <taxon>Pseudomonadota</taxon>
        <taxon>Alphaproteobacteria</taxon>
        <taxon>Hyphomicrobiales</taxon>
        <taxon>Xanthobacteraceae</taxon>
        <taxon>Ancylobacter</taxon>
    </lineage>
</organism>
<dbReference type="RefSeq" id="WP_091443324.1">
    <property type="nucleotide sequence ID" value="NZ_FMTP01000008.1"/>
</dbReference>
<name>A0A1G4UIX1_9HYPH</name>
<keyword evidence="1" id="KW-1133">Transmembrane helix</keyword>
<gene>
    <name evidence="3" type="ORF">SAMN05660859_3984</name>
</gene>
<dbReference type="Pfam" id="PF07331">
    <property type="entry name" value="TctB"/>
    <property type="match status" value="1"/>
</dbReference>
<feature type="transmembrane region" description="Helical" evidence="1">
    <location>
        <begin position="87"/>
        <end position="120"/>
    </location>
</feature>
<dbReference type="Proteomes" id="UP000198889">
    <property type="component" value="Unassembled WGS sequence"/>
</dbReference>
<feature type="transmembrane region" description="Helical" evidence="1">
    <location>
        <begin position="42"/>
        <end position="66"/>
    </location>
</feature>
<evidence type="ECO:0000256" key="1">
    <source>
        <dbReference type="SAM" id="Phobius"/>
    </source>
</evidence>
<accession>A0A1G4UIX1</accession>
<dbReference type="EMBL" id="FMTP01000008">
    <property type="protein sequence ID" value="SCW93610.1"/>
    <property type="molecule type" value="Genomic_DNA"/>
</dbReference>
<sequence length="163" mass="16671">MKRDFLSGGVLVALAAAYYIATGSIAESTLSDEIGATGLPRLLAGLLALIGLALIARTAFVAYAARRATVPAAVPAEEEEGAPLPRAIGLLLIGGAYVVLLPVIGYFLAVALLIGGVALYEGAARSWVVPAAALGGATLYWAIFVKLLGVHQPAGTLFQGWLL</sequence>
<evidence type="ECO:0000313" key="4">
    <source>
        <dbReference type="Proteomes" id="UP000198889"/>
    </source>
</evidence>